<evidence type="ECO:0000313" key="1">
    <source>
        <dbReference type="EMBL" id="STX29793.1"/>
    </source>
</evidence>
<proteinExistence type="predicted"/>
<gene>
    <name evidence="1" type="ORF">NCTC13315_02345</name>
</gene>
<evidence type="ECO:0000313" key="2">
    <source>
        <dbReference type="Proteomes" id="UP000254968"/>
    </source>
</evidence>
<dbReference type="Pfam" id="PF07751">
    <property type="entry name" value="Abi_2"/>
    <property type="match status" value="1"/>
</dbReference>
<accession>A0A378I470</accession>
<reference evidence="1 2" key="1">
    <citation type="submission" date="2018-06" db="EMBL/GenBank/DDBJ databases">
        <authorList>
            <consortium name="Pathogen Informatics"/>
            <person name="Doyle S."/>
        </authorList>
    </citation>
    <scope>NUCLEOTIDE SEQUENCE [LARGE SCALE GENOMIC DNA]</scope>
    <source>
        <strain evidence="1 2">NCTC13315</strain>
    </source>
</reference>
<protein>
    <submittedName>
        <fullName evidence="1">AbiD phage protein-like</fullName>
    </submittedName>
</protein>
<dbReference type="OrthoDB" id="5363652at2"/>
<organism evidence="1 2">
    <name type="scientific">Legionella beliardensis</name>
    <dbReference type="NCBI Taxonomy" id="91822"/>
    <lineage>
        <taxon>Bacteria</taxon>
        <taxon>Pseudomonadati</taxon>
        <taxon>Pseudomonadota</taxon>
        <taxon>Gammaproteobacteria</taxon>
        <taxon>Legionellales</taxon>
        <taxon>Legionellaceae</taxon>
        <taxon>Legionella</taxon>
    </lineage>
</organism>
<sequence>MSNKPFKTIEQQIELLVKRGLIINNDTAHYLQHLNYYRLSGYWIPFQEDLKTHNFKKGTTFSSVLNLYIFDRELRLLLLDVIERIEVSVRTQWAYHFAEDYGPEAYFNCELSKNRYWHAQNLIILKKDIERSDELFIKHFLPDNPPIWAICEIISFGLLSKWLKDLKPSKTRNKIGKIYNLDYSVLISFIEHLAYLRNLCAHHNRVWNRRMTKTLTIPISKPHNLICNFEQESSNNIMKEASRKIYNTLVMIIYFLSIISPNNHFKNKLIDLITEHSIDVKMMGFPIDWKSRPIWKI</sequence>
<dbReference type="Proteomes" id="UP000254968">
    <property type="component" value="Unassembled WGS sequence"/>
</dbReference>
<dbReference type="AlphaFoldDB" id="A0A378I470"/>
<dbReference type="EMBL" id="UGNV01000001">
    <property type="protein sequence ID" value="STX29793.1"/>
    <property type="molecule type" value="Genomic_DNA"/>
</dbReference>
<name>A0A378I470_9GAMM</name>
<dbReference type="InterPro" id="IPR011664">
    <property type="entry name" value="Abi_system_AbiD/AbiF-like"/>
</dbReference>
<keyword evidence="2" id="KW-1185">Reference proteome</keyword>
<dbReference type="RefSeq" id="WP_115303461.1">
    <property type="nucleotide sequence ID" value="NZ_CAAAHO010000002.1"/>
</dbReference>